<evidence type="ECO:0000313" key="2">
    <source>
        <dbReference type="Proteomes" id="UP001269400"/>
    </source>
</evidence>
<protein>
    <submittedName>
        <fullName evidence="1">Uncharacterized protein</fullName>
    </submittedName>
</protein>
<organism evidence="1 2">
    <name type="scientific">Priestia aryabhattai</name>
    <name type="common">Bacillus aryabhattai</name>
    <dbReference type="NCBI Taxonomy" id="412384"/>
    <lineage>
        <taxon>Bacteria</taxon>
        <taxon>Bacillati</taxon>
        <taxon>Bacillota</taxon>
        <taxon>Bacilli</taxon>
        <taxon>Bacillales</taxon>
        <taxon>Bacillaceae</taxon>
        <taxon>Priestia</taxon>
    </lineage>
</organism>
<dbReference type="EMBL" id="JAPTGD010000002">
    <property type="protein sequence ID" value="MDU9694106.1"/>
    <property type="molecule type" value="Genomic_DNA"/>
</dbReference>
<dbReference type="RefSeq" id="WP_316911319.1">
    <property type="nucleotide sequence ID" value="NZ_JAPTGD010000002.1"/>
</dbReference>
<accession>A0AAX6NEE1</accession>
<reference evidence="1" key="1">
    <citation type="journal article" date="2022" name="J Environ Chem Eng">
        <title>Biodegradation of petroleum oil using a constructed nonpathogenic and heavy metal-tolerant bacterial consortium isolated from marine sponges.</title>
        <authorList>
            <person name="Dechsakulwatana C."/>
            <person name="Rungsihiranrut A."/>
            <person name="Muangchinda C."/>
            <person name="Ningthoujam R."/>
            <person name="Klankeo P."/>
            <person name="Pinyakong O."/>
        </authorList>
    </citation>
    <scope>NUCLEOTIDE SEQUENCE</scope>
    <source>
        <strain evidence="1">TL01-2</strain>
    </source>
</reference>
<reference evidence="1" key="2">
    <citation type="submission" date="2022-12" db="EMBL/GenBank/DDBJ databases">
        <authorList>
            <person name="Dechsakulwatana C."/>
            <person name="Rungsihiranrut A."/>
            <person name="Muangchinda C."/>
            <person name="Ningthoujam R."/>
            <person name="Klankeo P."/>
            <person name="Pinyakong O."/>
        </authorList>
    </citation>
    <scope>NUCLEOTIDE SEQUENCE</scope>
    <source>
        <strain evidence="1">TL01-2</strain>
    </source>
</reference>
<name>A0AAX6NEE1_PRIAR</name>
<proteinExistence type="predicted"/>
<evidence type="ECO:0000313" key="1">
    <source>
        <dbReference type="EMBL" id="MDU9694106.1"/>
    </source>
</evidence>
<dbReference type="Proteomes" id="UP001269400">
    <property type="component" value="Unassembled WGS sequence"/>
</dbReference>
<sequence>MKILDCSNVKTTITSLCKLFNTTEKHLEKFIKQNTYRVVKDRGMTTYNGLTIEDVTTYFGVKKEGILPDRVLMFHLTSAANPETYTQNGLLNLHTIVTKGLMDDFFSECDLRLIYKEGEMPLVQFNNNVVEFAMLDHRFKSDQCINGFLIKEDAEHNSNVEHLRNCPEFIIDMGKLPGIPSLKETWTRKAVPLKLTLEVNFDDINEWDVYNYILEPLKYLIFKKTFSWSSGDNFMVYLKENIDVPPEKIIKIEELEEI</sequence>
<gene>
    <name evidence="1" type="ORF">O0Q50_23260</name>
</gene>
<comment type="caution">
    <text evidence="1">The sequence shown here is derived from an EMBL/GenBank/DDBJ whole genome shotgun (WGS) entry which is preliminary data.</text>
</comment>
<dbReference type="AlphaFoldDB" id="A0AAX6NEE1"/>